<dbReference type="GO" id="GO:0016020">
    <property type="term" value="C:membrane"/>
    <property type="evidence" value="ECO:0007669"/>
    <property type="project" value="InterPro"/>
</dbReference>
<dbReference type="EMBL" id="UINC01020241">
    <property type="protein sequence ID" value="SVA85173.1"/>
    <property type="molecule type" value="Genomic_DNA"/>
</dbReference>
<reference evidence="2" key="1">
    <citation type="submission" date="2018-05" db="EMBL/GenBank/DDBJ databases">
        <authorList>
            <person name="Lanie J.A."/>
            <person name="Ng W.-L."/>
            <person name="Kazmierczak K.M."/>
            <person name="Andrzejewski T.M."/>
            <person name="Davidsen T.M."/>
            <person name="Wayne K.J."/>
            <person name="Tettelin H."/>
            <person name="Glass J.I."/>
            <person name="Rusch D."/>
            <person name="Podicherti R."/>
            <person name="Tsui H.-C.T."/>
            <person name="Winkler M.E."/>
        </authorList>
    </citation>
    <scope>NUCLEOTIDE SEQUENCE</scope>
</reference>
<dbReference type="InterPro" id="IPR006135">
    <property type="entry name" value="T3SS_substrate_exporter"/>
</dbReference>
<gene>
    <name evidence="2" type="ORF">METZ01_LOCUS138027</name>
</gene>
<accession>A0A381Z8T8</accession>
<feature type="non-terminal residue" evidence="2">
    <location>
        <position position="35"/>
    </location>
</feature>
<name>A0A381Z8T8_9ZZZZ</name>
<organism evidence="2">
    <name type="scientific">marine metagenome</name>
    <dbReference type="NCBI Taxonomy" id="408172"/>
    <lineage>
        <taxon>unclassified sequences</taxon>
        <taxon>metagenomes</taxon>
        <taxon>ecological metagenomes</taxon>
    </lineage>
</organism>
<feature type="compositionally biased region" description="Basic and acidic residues" evidence="1">
    <location>
        <begin position="1"/>
        <end position="15"/>
    </location>
</feature>
<sequence length="35" mass="3790">MADQNDAEKTEEPTAKKLSAARKKGNIARSTEVNS</sequence>
<proteinExistence type="predicted"/>
<protein>
    <submittedName>
        <fullName evidence="2">Uncharacterized protein</fullName>
    </submittedName>
</protein>
<evidence type="ECO:0000313" key="2">
    <source>
        <dbReference type="EMBL" id="SVA85173.1"/>
    </source>
</evidence>
<dbReference type="Pfam" id="PF01312">
    <property type="entry name" value="Bac_export_2"/>
    <property type="match status" value="1"/>
</dbReference>
<evidence type="ECO:0000256" key="1">
    <source>
        <dbReference type="SAM" id="MobiDB-lite"/>
    </source>
</evidence>
<dbReference type="GO" id="GO:0009306">
    <property type="term" value="P:protein secretion"/>
    <property type="evidence" value="ECO:0007669"/>
    <property type="project" value="InterPro"/>
</dbReference>
<feature type="region of interest" description="Disordered" evidence="1">
    <location>
        <begin position="1"/>
        <end position="35"/>
    </location>
</feature>
<dbReference type="AlphaFoldDB" id="A0A381Z8T8"/>